<organism evidence="2 3">
    <name type="scientific">Bosea caraganae</name>
    <dbReference type="NCBI Taxonomy" id="2763117"/>
    <lineage>
        <taxon>Bacteria</taxon>
        <taxon>Pseudomonadati</taxon>
        <taxon>Pseudomonadota</taxon>
        <taxon>Alphaproteobacteria</taxon>
        <taxon>Hyphomicrobiales</taxon>
        <taxon>Boseaceae</taxon>
        <taxon>Bosea</taxon>
    </lineage>
</organism>
<dbReference type="GO" id="GO:0090313">
    <property type="term" value="P:regulation of protein targeting to membrane"/>
    <property type="evidence" value="ECO:0007669"/>
    <property type="project" value="TreeGrafter"/>
</dbReference>
<reference evidence="3" key="1">
    <citation type="submission" date="2018-07" db="EMBL/GenBank/DDBJ databases">
        <authorList>
            <person name="Safronova V.I."/>
            <person name="Chirak E.R."/>
            <person name="Sazanova A.L."/>
        </authorList>
    </citation>
    <scope>NUCLEOTIDE SEQUENCE [LARGE SCALE GENOMIC DNA]</scope>
    <source>
        <strain evidence="3">RCAM04685</strain>
    </source>
</reference>
<keyword evidence="3" id="KW-1185">Reference proteome</keyword>
<gene>
    <name evidence="2" type="ORF">DWE98_03885</name>
</gene>
<dbReference type="OrthoDB" id="8003028at2"/>
<dbReference type="PANTHER" id="PTHR30441:SF4">
    <property type="entry name" value="PROTEIN ASMA"/>
    <property type="match status" value="1"/>
</dbReference>
<dbReference type="GO" id="GO:0005886">
    <property type="term" value="C:plasma membrane"/>
    <property type="evidence" value="ECO:0007669"/>
    <property type="project" value="TreeGrafter"/>
</dbReference>
<dbReference type="AlphaFoldDB" id="A0A370LCN4"/>
<feature type="domain" description="AsmA" evidence="1">
    <location>
        <begin position="333"/>
        <end position="511"/>
    </location>
</feature>
<dbReference type="Proteomes" id="UP000255207">
    <property type="component" value="Unassembled WGS sequence"/>
</dbReference>
<dbReference type="PANTHER" id="PTHR30441">
    <property type="entry name" value="DUF748 DOMAIN-CONTAINING PROTEIN"/>
    <property type="match status" value="1"/>
</dbReference>
<evidence type="ECO:0000259" key="1">
    <source>
        <dbReference type="Pfam" id="PF05170"/>
    </source>
</evidence>
<comment type="caution">
    <text evidence="2">The sequence shown here is derived from an EMBL/GenBank/DDBJ whole genome shotgun (WGS) entry which is preliminary data.</text>
</comment>
<sequence>MTRRVSILAYTLVIALVLLGLQNWSIAVGHIERHVIAGIEDRTGLKVTALERAEIAILPLPRVSLSHVSFTKADGTLAGKALRLKAHARLLPLLFGRLSFERIDLVVPEIDVALIGPDEGPSSWLATPLAYLTSLQNQSRIVITSGTIFARADGAIRTTLRDVNLVVDEREPSEPIVIAGTVNWRGVPTEIGATWPVAGERARVSLSAASELASLRLEGTRSGGGEPVINGQVTIATRSLSELLGWFGEKPRLAAAINRFDLSAEAQIKPNEISLSNASLSLDGDRLDGALALGEAGSRWALSGTLAGAALDLGRLYDRLDLPRAEPAGGKTTPLEFDAWTAHDIDLRVSVDAARISGARLTDVATQLLVKKGRFEAGLLRASAYGGTAKARLLAVSAPGGIDVKLQAGFDRINLAQGAADMPDFPRLSGTGNLQLALEGSGTTAEDVVASLAGKANVALRQGELGGFAFLDLLRRAERNPVAALREWRQGKTPFESLSASATISSGMVTIGDGQMSGPVYKLTLAGQSSLSERWIEMNGQLAPANGAYQIPLALKGALDNPSLTPNTDALLSPTNSLPASLLR</sequence>
<dbReference type="Pfam" id="PF05170">
    <property type="entry name" value="AsmA"/>
    <property type="match status" value="1"/>
</dbReference>
<evidence type="ECO:0000313" key="3">
    <source>
        <dbReference type="Proteomes" id="UP000255207"/>
    </source>
</evidence>
<dbReference type="RefSeq" id="WP_114827794.1">
    <property type="nucleotide sequence ID" value="NZ_QQTO01000019.1"/>
</dbReference>
<accession>A0A370LCN4</accession>
<dbReference type="InterPro" id="IPR052894">
    <property type="entry name" value="AsmA-related"/>
</dbReference>
<dbReference type="InterPro" id="IPR007844">
    <property type="entry name" value="AsmA"/>
</dbReference>
<proteinExistence type="predicted"/>
<dbReference type="EMBL" id="QQTP01000001">
    <property type="protein sequence ID" value="RDJ29681.1"/>
    <property type="molecule type" value="Genomic_DNA"/>
</dbReference>
<evidence type="ECO:0000313" key="2">
    <source>
        <dbReference type="EMBL" id="RDJ29681.1"/>
    </source>
</evidence>
<protein>
    <submittedName>
        <fullName evidence="2">AsmA family protein</fullName>
    </submittedName>
</protein>
<name>A0A370LCN4_9HYPH</name>